<dbReference type="RefSeq" id="WP_232186908.1">
    <property type="nucleotide sequence ID" value="NZ_JAIOAP010000010.1"/>
</dbReference>
<proteinExistence type="predicted"/>
<evidence type="ECO:0000313" key="3">
    <source>
        <dbReference type="Proteomes" id="UP001493487"/>
    </source>
</evidence>
<accession>A0ABV1KWM7</accession>
<sequence length="59" mass="6463">MSKSLSLFFAVASVVLMLATAFSLSHNGWLALMFSFLTLAMIAFGFVVKARLRKKPPTP</sequence>
<keyword evidence="1" id="KW-1133">Transmembrane helix</keyword>
<evidence type="ECO:0008006" key="4">
    <source>
        <dbReference type="Google" id="ProtNLM"/>
    </source>
</evidence>
<evidence type="ECO:0000256" key="1">
    <source>
        <dbReference type="SAM" id="Phobius"/>
    </source>
</evidence>
<organism evidence="2 3">
    <name type="scientific">Cohnella silvisoli</name>
    <dbReference type="NCBI Taxonomy" id="2873699"/>
    <lineage>
        <taxon>Bacteria</taxon>
        <taxon>Bacillati</taxon>
        <taxon>Bacillota</taxon>
        <taxon>Bacilli</taxon>
        <taxon>Bacillales</taxon>
        <taxon>Paenibacillaceae</taxon>
        <taxon>Cohnella</taxon>
    </lineage>
</organism>
<feature type="transmembrane region" description="Helical" evidence="1">
    <location>
        <begin position="31"/>
        <end position="48"/>
    </location>
</feature>
<evidence type="ECO:0000313" key="2">
    <source>
        <dbReference type="EMBL" id="MEQ4484490.1"/>
    </source>
</evidence>
<protein>
    <recommendedName>
        <fullName evidence="4">DUF5325 family protein</fullName>
    </recommendedName>
</protein>
<keyword evidence="3" id="KW-1185">Reference proteome</keyword>
<dbReference type="Proteomes" id="UP001493487">
    <property type="component" value="Unassembled WGS sequence"/>
</dbReference>
<gene>
    <name evidence="2" type="ORF">QJS35_18995</name>
</gene>
<reference evidence="2 3" key="1">
    <citation type="journal article" date="2023" name="Genome Announc.">
        <title>Pan-Genome Analyses of the Genus Cohnella and Proposal of the Novel Species Cohnella silvisoli sp. nov., Isolated from Forest Soil.</title>
        <authorList>
            <person name="Wang C."/>
            <person name="Mao L."/>
            <person name="Bao G."/>
            <person name="Zhu H."/>
        </authorList>
    </citation>
    <scope>NUCLEOTIDE SEQUENCE [LARGE SCALE GENOMIC DNA]</scope>
    <source>
        <strain evidence="2 3">NL03-T5-1</strain>
    </source>
</reference>
<keyword evidence="1" id="KW-0472">Membrane</keyword>
<name>A0ABV1KWM7_9BACL</name>
<keyword evidence="1" id="KW-0812">Transmembrane</keyword>
<dbReference type="EMBL" id="JASKHM010000011">
    <property type="protein sequence ID" value="MEQ4484490.1"/>
    <property type="molecule type" value="Genomic_DNA"/>
</dbReference>
<comment type="caution">
    <text evidence="2">The sequence shown here is derived from an EMBL/GenBank/DDBJ whole genome shotgun (WGS) entry which is preliminary data.</text>
</comment>